<comment type="caution">
    <text evidence="3">The sequence shown here is derived from an EMBL/GenBank/DDBJ whole genome shotgun (WGS) entry which is preliminary data.</text>
</comment>
<evidence type="ECO:0000256" key="1">
    <source>
        <dbReference type="SAM" id="MobiDB-lite"/>
    </source>
</evidence>
<feature type="region of interest" description="Disordered" evidence="1">
    <location>
        <begin position="76"/>
        <end position="97"/>
    </location>
</feature>
<dbReference type="EMBL" id="JBHUNE010000003">
    <property type="protein sequence ID" value="MFD2757467.1"/>
    <property type="molecule type" value="Genomic_DNA"/>
</dbReference>
<evidence type="ECO:0008006" key="5">
    <source>
        <dbReference type="Google" id="ProtNLM"/>
    </source>
</evidence>
<dbReference type="Proteomes" id="UP001597492">
    <property type="component" value="Unassembled WGS sequence"/>
</dbReference>
<evidence type="ECO:0000313" key="4">
    <source>
        <dbReference type="Proteomes" id="UP001597492"/>
    </source>
</evidence>
<evidence type="ECO:0000256" key="2">
    <source>
        <dbReference type="SAM" id="SignalP"/>
    </source>
</evidence>
<proteinExistence type="predicted"/>
<protein>
    <recommendedName>
        <fullName evidence="5">Lipoprotein</fullName>
    </recommendedName>
</protein>
<dbReference type="RefSeq" id="WP_019618012.1">
    <property type="nucleotide sequence ID" value="NZ_JBHUNE010000003.1"/>
</dbReference>
<feature type="chain" id="PRO_5047227478" description="Lipoprotein" evidence="2">
    <location>
        <begin position="23"/>
        <end position="111"/>
    </location>
</feature>
<feature type="signal peptide" evidence="2">
    <location>
        <begin position="1"/>
        <end position="22"/>
    </location>
</feature>
<reference evidence="4" key="1">
    <citation type="journal article" date="2019" name="Int. J. Syst. Evol. Microbiol.">
        <title>The Global Catalogue of Microorganisms (GCM) 10K type strain sequencing project: providing services to taxonomists for standard genome sequencing and annotation.</title>
        <authorList>
            <consortium name="The Broad Institute Genomics Platform"/>
            <consortium name="The Broad Institute Genome Sequencing Center for Infectious Disease"/>
            <person name="Wu L."/>
            <person name="Ma J."/>
        </authorList>
    </citation>
    <scope>NUCLEOTIDE SEQUENCE [LARGE SCALE GENOMIC DNA]</scope>
    <source>
        <strain evidence="4">TISTR 1514</strain>
    </source>
</reference>
<accession>A0ABW5UUY6</accession>
<organism evidence="3 4">
    <name type="scientific">Gulosibacter faecalis</name>
    <dbReference type="NCBI Taxonomy" id="272240"/>
    <lineage>
        <taxon>Bacteria</taxon>
        <taxon>Bacillati</taxon>
        <taxon>Actinomycetota</taxon>
        <taxon>Actinomycetes</taxon>
        <taxon>Micrococcales</taxon>
        <taxon>Microbacteriaceae</taxon>
        <taxon>Gulosibacter</taxon>
    </lineage>
</organism>
<keyword evidence="2" id="KW-0732">Signal</keyword>
<name>A0ABW5UUY6_9MICO</name>
<dbReference type="PROSITE" id="PS51257">
    <property type="entry name" value="PROKAR_LIPOPROTEIN"/>
    <property type="match status" value="1"/>
</dbReference>
<sequence>MNIKLRRLAVVPMIGAALALTACSGAAERPTADELKDAMIEQVGDSVPGLDDAQQDEFFTCVAQGMVDSDLSDETLNKVKNDDQGSSEEQSEVTEVVTEISTDCATDILGG</sequence>
<evidence type="ECO:0000313" key="3">
    <source>
        <dbReference type="EMBL" id="MFD2757467.1"/>
    </source>
</evidence>
<gene>
    <name evidence="3" type="ORF">ACFSW7_03620</name>
</gene>
<keyword evidence="4" id="KW-1185">Reference proteome</keyword>